<organism evidence="2">
    <name type="scientific">uncultured marine microorganism HF4000_005K23</name>
    <dbReference type="NCBI Taxonomy" id="455508"/>
    <lineage>
        <taxon>unclassified sequences</taxon>
        <taxon>environmental samples</taxon>
    </lineage>
</organism>
<name>B3T0N5_9ZZZZ</name>
<gene>
    <name evidence="2" type="ORF">ALOHA_HF4000005K23ctg1g31</name>
</gene>
<proteinExistence type="predicted"/>
<accession>B3T0N5</accession>
<reference evidence="2" key="1">
    <citation type="journal article" date="2008" name="ISME J.">
        <title>Genomic patterns of recombination, clonal divergence and environment in marine microbial populations.</title>
        <authorList>
            <person name="Konstantinidis K.T."/>
            <person name="Delong E.F."/>
        </authorList>
    </citation>
    <scope>NUCLEOTIDE SEQUENCE</scope>
</reference>
<dbReference type="AlphaFoldDB" id="B3T0N5"/>
<feature type="region of interest" description="Disordered" evidence="1">
    <location>
        <begin position="1"/>
        <end position="21"/>
    </location>
</feature>
<evidence type="ECO:0000313" key="2">
    <source>
        <dbReference type="EMBL" id="ABZ06144.1"/>
    </source>
</evidence>
<sequence length="71" mass="7905">MLSMQFEVQNRESQSEGKSQQRIVVNQGHDLGDAMIALSGIISDANNTRSSYSGGRCRIFQRAYHADLICN</sequence>
<protein>
    <submittedName>
        <fullName evidence="2">Uncharacterized protein</fullName>
    </submittedName>
</protein>
<evidence type="ECO:0000256" key="1">
    <source>
        <dbReference type="SAM" id="MobiDB-lite"/>
    </source>
</evidence>
<dbReference type="EMBL" id="EU016567">
    <property type="protein sequence ID" value="ABZ06144.1"/>
    <property type="molecule type" value="Genomic_DNA"/>
</dbReference>